<feature type="domain" description="Cellulose-binding Sde182 nucleoside hydrolase-like" evidence="1">
    <location>
        <begin position="47"/>
        <end position="358"/>
    </location>
</feature>
<sequence>MIRRLRFFFLPFLGRDFAPRRHPPCAGWLSGLLLVATVAVTSAGKPRVVVTTDGEVDDMNSLIRMLHYANEFEWEGIVITSSIWHYAGDGKGTLFTSEDPEQVERYGERTDLRWTGVEWVDDIIDLYAEVYPNLRLHAPGYPSPESLHELVKVGNITFEGEMAVDTEGSQWIEALLLDDEPGPLWLHAWGGANTIARALKAIEARHRGTSEWERIYRKVTEKAVLYMVADQDATYRNYIEPHWPDLPVLYNLNQHEPIGYGWWRINQPSRLAYLRGAWWREYVKLGHGALGGRTYLWGDGQQTAGDPLQQNGSLAETRQAGRDRYDFISEGDSVAILHQLPVGLRSEEDPTYGGWGGRLVRSDGEAVRWEATRAVTDLNTETGAADYAYPVSRWLPAFQNDYAARADWAVLPYDEANHPPVVTVEGPLDLTAKAGETITLTGTASDPDGDALDLRWWQYREAGTAPYPATLTVLGDGRVQIQVPVHAEPGQTLHFILEATDDGEPALTRYRRVIVTLN</sequence>
<reference evidence="3" key="1">
    <citation type="submission" date="2023-03" db="EMBL/GenBank/DDBJ databases">
        <title>Lomoglobus Profundus gen. nov., sp. nov., a novel member of the phylum Verrucomicrobia, isolated from deep-marine sediment of South China Sea.</title>
        <authorList>
            <person name="Ahmad T."/>
            <person name="Ishaq S.E."/>
            <person name="Wang F."/>
        </authorList>
    </citation>
    <scope>NUCLEOTIDE SEQUENCE</scope>
    <source>
        <strain evidence="3">LMO-M01</strain>
    </source>
</reference>
<dbReference type="Pfam" id="PF07632">
    <property type="entry name" value="Sde182_NH-like"/>
    <property type="match status" value="1"/>
</dbReference>
<evidence type="ECO:0000313" key="4">
    <source>
        <dbReference type="Proteomes" id="UP001218638"/>
    </source>
</evidence>
<gene>
    <name evidence="3" type="ORF">PXH66_03765</name>
</gene>
<accession>A0AAF0CQ26</accession>
<feature type="domain" description="Cellulose-binding Sde182 C-terminal" evidence="2">
    <location>
        <begin position="437"/>
        <end position="516"/>
    </location>
</feature>
<dbReference type="EMBL" id="CP119075">
    <property type="protein sequence ID" value="WED65965.1"/>
    <property type="molecule type" value="Genomic_DNA"/>
</dbReference>
<dbReference type="Pfam" id="PF21027">
    <property type="entry name" value="Sde0182_C"/>
    <property type="match status" value="1"/>
</dbReference>
<dbReference type="Gene3D" id="3.90.245.10">
    <property type="entry name" value="Ribonucleoside hydrolase-like"/>
    <property type="match status" value="1"/>
</dbReference>
<keyword evidence="4" id="KW-1185">Reference proteome</keyword>
<dbReference type="Gene3D" id="2.60.40.10">
    <property type="entry name" value="Immunoglobulins"/>
    <property type="match status" value="1"/>
</dbReference>
<dbReference type="InterPro" id="IPR011483">
    <property type="entry name" value="Sde182_NH-like"/>
</dbReference>
<evidence type="ECO:0000259" key="2">
    <source>
        <dbReference type="Pfam" id="PF21027"/>
    </source>
</evidence>
<dbReference type="KEGG" id="slom:PXH66_03765"/>
<dbReference type="Proteomes" id="UP001218638">
    <property type="component" value="Chromosome"/>
</dbReference>
<protein>
    <submittedName>
        <fullName evidence="3">DUF1593 domain-containing protein</fullName>
    </submittedName>
</protein>
<dbReference type="RefSeq" id="WP_330927829.1">
    <property type="nucleotide sequence ID" value="NZ_CP119075.1"/>
</dbReference>
<dbReference type="InterPro" id="IPR048527">
    <property type="entry name" value="Sde182_C"/>
</dbReference>
<organism evidence="3 4">
    <name type="scientific">Synoicihabitans lomoniglobus</name>
    <dbReference type="NCBI Taxonomy" id="2909285"/>
    <lineage>
        <taxon>Bacteria</taxon>
        <taxon>Pseudomonadati</taxon>
        <taxon>Verrucomicrobiota</taxon>
        <taxon>Opitutia</taxon>
        <taxon>Opitutales</taxon>
        <taxon>Opitutaceae</taxon>
        <taxon>Synoicihabitans</taxon>
    </lineage>
</organism>
<proteinExistence type="predicted"/>
<dbReference type="GO" id="GO:0016799">
    <property type="term" value="F:hydrolase activity, hydrolyzing N-glycosyl compounds"/>
    <property type="evidence" value="ECO:0007669"/>
    <property type="project" value="InterPro"/>
</dbReference>
<dbReference type="InterPro" id="IPR013783">
    <property type="entry name" value="Ig-like_fold"/>
</dbReference>
<name>A0AAF0CQ26_9BACT</name>
<dbReference type="AlphaFoldDB" id="A0AAF0CQ26"/>
<evidence type="ECO:0000259" key="1">
    <source>
        <dbReference type="Pfam" id="PF07632"/>
    </source>
</evidence>
<evidence type="ECO:0000313" key="3">
    <source>
        <dbReference type="EMBL" id="WED65965.1"/>
    </source>
</evidence>
<dbReference type="InterPro" id="IPR036452">
    <property type="entry name" value="Ribo_hydro-like"/>
</dbReference>